<feature type="transmembrane region" description="Helical" evidence="5">
    <location>
        <begin position="335"/>
        <end position="353"/>
    </location>
</feature>
<evidence type="ECO:0000256" key="4">
    <source>
        <dbReference type="ARBA" id="ARBA00023136"/>
    </source>
</evidence>
<feature type="domain" description="ABC-2 type transporter transmembrane" evidence="6">
    <location>
        <begin position="21"/>
        <end position="375"/>
    </location>
</feature>
<dbReference type="eggNOG" id="COG1668">
    <property type="taxonomic scope" value="Bacteria"/>
</dbReference>
<dbReference type="PANTHER" id="PTHR43471">
    <property type="entry name" value="ABC TRANSPORTER PERMEASE"/>
    <property type="match status" value="1"/>
</dbReference>
<organism evidence="7 8">
    <name type="scientific">Shuttleworthella satelles DSM 14600</name>
    <dbReference type="NCBI Taxonomy" id="626523"/>
    <lineage>
        <taxon>Bacteria</taxon>
        <taxon>Bacillati</taxon>
        <taxon>Bacillota</taxon>
        <taxon>Clostridia</taxon>
        <taxon>Lachnospirales</taxon>
        <taxon>Lachnospiraceae</taxon>
        <taxon>Shuttleworthella</taxon>
    </lineage>
</organism>
<feature type="transmembrane region" description="Helical" evidence="5">
    <location>
        <begin position="360"/>
        <end position="380"/>
    </location>
</feature>
<proteinExistence type="predicted"/>
<keyword evidence="8" id="KW-1185">Reference proteome</keyword>
<dbReference type="GO" id="GO:0140359">
    <property type="term" value="F:ABC-type transporter activity"/>
    <property type="evidence" value="ECO:0007669"/>
    <property type="project" value="InterPro"/>
</dbReference>
<dbReference type="GO" id="GO:0016020">
    <property type="term" value="C:membrane"/>
    <property type="evidence" value="ECO:0007669"/>
    <property type="project" value="UniProtKB-SubCell"/>
</dbReference>
<name>C4G8T5_9FIRM</name>
<keyword evidence="2 5" id="KW-0812">Transmembrane</keyword>
<dbReference type="STRING" id="626523.GCWU000342_00382"/>
<dbReference type="Pfam" id="PF12698">
    <property type="entry name" value="ABC2_membrane_3"/>
    <property type="match status" value="1"/>
</dbReference>
<feature type="transmembrane region" description="Helical" evidence="5">
    <location>
        <begin position="275"/>
        <end position="298"/>
    </location>
</feature>
<comment type="subcellular location">
    <subcellularLocation>
        <location evidence="1">Membrane</location>
        <topology evidence="1">Multi-pass membrane protein</topology>
    </subcellularLocation>
</comment>
<evidence type="ECO:0000313" key="7">
    <source>
        <dbReference type="EMBL" id="EEP29032.1"/>
    </source>
</evidence>
<dbReference type="AlphaFoldDB" id="C4G8T5"/>
<feature type="transmembrane region" description="Helical" evidence="5">
    <location>
        <begin position="234"/>
        <end position="255"/>
    </location>
</feature>
<dbReference type="EMBL" id="ACIP02000001">
    <property type="protein sequence ID" value="EEP29032.1"/>
    <property type="molecule type" value="Genomic_DNA"/>
</dbReference>
<evidence type="ECO:0000259" key="6">
    <source>
        <dbReference type="Pfam" id="PF12698"/>
    </source>
</evidence>
<evidence type="ECO:0000256" key="2">
    <source>
        <dbReference type="ARBA" id="ARBA00022692"/>
    </source>
</evidence>
<dbReference type="HOGENOM" id="CLU_022118_1_0_9"/>
<feature type="transmembrane region" description="Helical" evidence="5">
    <location>
        <begin position="310"/>
        <end position="329"/>
    </location>
</feature>
<sequence>MRLKNINAIIKKELTRFITDKRLLFVSVFMPGIMIFLMYSLLGAYINGSEKKEETSYHIAVYHLPESLATLKSLKNVEMESMGEAGQLKEYQSQVRSEKLDAAVVFSDTFDSSMKAIKEGRPTKAEEISIYYNSGNDKSKAAYAYLQSYFNSYESSLFNALDINAGGGQYDLASDEKGIAKTLSGLLPMLIMTILFSVCMSLAPDSIAGEKERGTITTLLVTPVKRSDLAIGKILSLGILAMASGIFSCLAIILSMPKIFGSDQLKASMYGGKDYFFLLLVVLSTILVMIAITCLISANARSIREASTSIAPLTFAVIMIGFSGMFIPYTETTTAMYVIPLFNSVQCLTAIFAKDFRAVNCVVATISNIVCVILMTMGLAKMFNSERVMFNR</sequence>
<dbReference type="InterPro" id="IPR013525">
    <property type="entry name" value="ABC2_TM"/>
</dbReference>
<reference evidence="7" key="1">
    <citation type="submission" date="2009-04" db="EMBL/GenBank/DDBJ databases">
        <authorList>
            <person name="Weinstock G."/>
            <person name="Sodergren E."/>
            <person name="Clifton S."/>
            <person name="Fulton L."/>
            <person name="Fulton B."/>
            <person name="Courtney L."/>
            <person name="Fronick C."/>
            <person name="Harrison M."/>
            <person name="Strong C."/>
            <person name="Farmer C."/>
            <person name="Delahaunty K."/>
            <person name="Markovic C."/>
            <person name="Hall O."/>
            <person name="Minx P."/>
            <person name="Tomlinson C."/>
            <person name="Mitreva M."/>
            <person name="Nelson J."/>
            <person name="Hou S."/>
            <person name="Wollam A."/>
            <person name="Pepin K.H."/>
            <person name="Johnson M."/>
            <person name="Bhonagiri V."/>
            <person name="Nash W.E."/>
            <person name="Warren W."/>
            <person name="Chinwalla A."/>
            <person name="Mardis E.R."/>
            <person name="Wilson R.K."/>
        </authorList>
    </citation>
    <scope>NUCLEOTIDE SEQUENCE [LARGE SCALE GENOMIC DNA]</scope>
    <source>
        <strain evidence="7">DSM 14600</strain>
    </source>
</reference>
<dbReference type="Proteomes" id="UP000003494">
    <property type="component" value="Unassembled WGS sequence"/>
</dbReference>
<keyword evidence="4 5" id="KW-0472">Membrane</keyword>
<feature type="transmembrane region" description="Helical" evidence="5">
    <location>
        <begin position="185"/>
        <end position="203"/>
    </location>
</feature>
<evidence type="ECO:0000256" key="1">
    <source>
        <dbReference type="ARBA" id="ARBA00004141"/>
    </source>
</evidence>
<protein>
    <submittedName>
        <fullName evidence="7">ABC-2 type transporter</fullName>
    </submittedName>
</protein>
<comment type="caution">
    <text evidence="7">The sequence shown here is derived from an EMBL/GenBank/DDBJ whole genome shotgun (WGS) entry which is preliminary data.</text>
</comment>
<gene>
    <name evidence="7" type="ORF">GCWU000342_00382</name>
</gene>
<dbReference type="PANTHER" id="PTHR43471:SF3">
    <property type="entry name" value="ABC TRANSPORTER PERMEASE PROTEIN NATB"/>
    <property type="match status" value="1"/>
</dbReference>
<accession>C4G8T5</accession>
<evidence type="ECO:0000313" key="8">
    <source>
        <dbReference type="Proteomes" id="UP000003494"/>
    </source>
</evidence>
<keyword evidence="3 5" id="KW-1133">Transmembrane helix</keyword>
<feature type="transmembrane region" description="Helical" evidence="5">
    <location>
        <begin position="21"/>
        <end position="46"/>
    </location>
</feature>
<dbReference type="RefSeq" id="WP_006905420.1">
    <property type="nucleotide sequence ID" value="NZ_GG665866.1"/>
</dbReference>
<evidence type="ECO:0000256" key="5">
    <source>
        <dbReference type="SAM" id="Phobius"/>
    </source>
</evidence>
<evidence type="ECO:0000256" key="3">
    <source>
        <dbReference type="ARBA" id="ARBA00022989"/>
    </source>
</evidence>